<dbReference type="EMBL" id="FMYO01000008">
    <property type="protein sequence ID" value="SDC56404.1"/>
    <property type="molecule type" value="Genomic_DNA"/>
</dbReference>
<reference evidence="2" key="1">
    <citation type="submission" date="2016-09" db="EMBL/GenBank/DDBJ databases">
        <authorList>
            <person name="Varghese N."/>
            <person name="Submissions S."/>
        </authorList>
    </citation>
    <scope>NUCLEOTIDE SEQUENCE [LARGE SCALE GENOMIC DNA]</scope>
    <source>
        <strain evidence="2">ANC 4667</strain>
    </source>
</reference>
<keyword evidence="2" id="KW-1185">Reference proteome</keyword>
<dbReference type="InterPro" id="IPR050767">
    <property type="entry name" value="Sel1_AlgK"/>
</dbReference>
<dbReference type="SUPFAM" id="SSF81901">
    <property type="entry name" value="HCP-like"/>
    <property type="match status" value="1"/>
</dbReference>
<dbReference type="OrthoDB" id="6691782at2"/>
<dbReference type="InterPro" id="IPR011990">
    <property type="entry name" value="TPR-like_helical_dom_sf"/>
</dbReference>
<dbReference type="Proteomes" id="UP000243468">
    <property type="component" value="Unassembled WGS sequence"/>
</dbReference>
<dbReference type="SMART" id="SM00671">
    <property type="entry name" value="SEL1"/>
    <property type="match status" value="1"/>
</dbReference>
<organism evidence="1 2">
    <name type="scientific">Acinetobacter kookii</name>
    <dbReference type="NCBI Taxonomy" id="1226327"/>
    <lineage>
        <taxon>Bacteria</taxon>
        <taxon>Pseudomonadati</taxon>
        <taxon>Pseudomonadota</taxon>
        <taxon>Gammaproteobacteria</taxon>
        <taxon>Moraxellales</taxon>
        <taxon>Moraxellaceae</taxon>
        <taxon>Acinetobacter</taxon>
    </lineage>
</organism>
<accession>A0A1G6MMB8</accession>
<name>A0A1G6MMB8_9GAMM</name>
<dbReference type="InterPro" id="IPR006597">
    <property type="entry name" value="Sel1-like"/>
</dbReference>
<dbReference type="STRING" id="1226327.SAMN05421732_10895"/>
<proteinExistence type="predicted"/>
<dbReference type="Gene3D" id="1.25.40.10">
    <property type="entry name" value="Tetratricopeptide repeat domain"/>
    <property type="match status" value="1"/>
</dbReference>
<dbReference type="PANTHER" id="PTHR11102">
    <property type="entry name" value="SEL-1-LIKE PROTEIN"/>
    <property type="match status" value="1"/>
</dbReference>
<evidence type="ECO:0000313" key="2">
    <source>
        <dbReference type="Proteomes" id="UP000243468"/>
    </source>
</evidence>
<sequence>MIVNKIKKIVDALLSPSDQQLQGMHNPTINEANWEFAQGQFFEQLAIEHHSMFKNHSTHSMSDEDPSIHDNRNAMWNFLSAALKGHRDSQYRLGLCYLNGDLGLDKNYTHAQEWLEKAAKQGHPEARRTLMQSYSQIAL</sequence>
<gene>
    <name evidence="1" type="ORF">SAMN05421732_10895</name>
</gene>
<protein>
    <submittedName>
        <fullName evidence="1">Sel1 repeat-containing protein</fullName>
    </submittedName>
</protein>
<dbReference type="Pfam" id="PF08238">
    <property type="entry name" value="Sel1"/>
    <property type="match status" value="2"/>
</dbReference>
<dbReference type="AlphaFoldDB" id="A0A1G6MMB8"/>
<dbReference type="PANTHER" id="PTHR11102:SF160">
    <property type="entry name" value="ERAD-ASSOCIATED E3 UBIQUITIN-PROTEIN LIGASE COMPONENT HRD3"/>
    <property type="match status" value="1"/>
</dbReference>
<evidence type="ECO:0000313" key="1">
    <source>
        <dbReference type="EMBL" id="SDC56404.1"/>
    </source>
</evidence>
<dbReference type="RefSeq" id="WP_092820221.1">
    <property type="nucleotide sequence ID" value="NZ_BAABKJ010000013.1"/>
</dbReference>